<feature type="transmembrane region" description="Helical" evidence="1">
    <location>
        <begin position="141"/>
        <end position="159"/>
    </location>
</feature>
<gene>
    <name evidence="2" type="ORF">A6E15_18195</name>
</gene>
<feature type="transmembrane region" description="Helical" evidence="1">
    <location>
        <begin position="230"/>
        <end position="248"/>
    </location>
</feature>
<feature type="transmembrane region" description="Helical" evidence="1">
    <location>
        <begin position="29"/>
        <end position="49"/>
    </location>
</feature>
<name>A0A1S8ARL3_9EURY</name>
<sequence>MTILSLSHILAFISSPVSEQHSRPFVFAVAQFSLWLPLAAIGIGFKSVVGERTSGSIRILLGQPGTRRNVVFGTYLGRLLILTTTIILALIIVGIVVTIEFGDLGSITDVIGGIIALFLFALAWIGLVVGASSVVASETRAIGLVIGVYTLVEPLWQNLVLRLFALIFTGTIQTPSQASVFYSLENPTWYLYVNRLSPTEAFNAARYYIPELLEGLWYGTAISGPTLPNLFGIAVLIGWATVPVYLGYRQFERVDLG</sequence>
<dbReference type="GO" id="GO:0140359">
    <property type="term" value="F:ABC-type transporter activity"/>
    <property type="evidence" value="ECO:0007669"/>
    <property type="project" value="InterPro"/>
</dbReference>
<dbReference type="Pfam" id="PF12679">
    <property type="entry name" value="ABC2_membrane_2"/>
    <property type="match status" value="1"/>
</dbReference>
<dbReference type="EMBL" id="LWLN01000002">
    <property type="protein sequence ID" value="OLZ39453.1"/>
    <property type="molecule type" value="Genomic_DNA"/>
</dbReference>
<evidence type="ECO:0000313" key="3">
    <source>
        <dbReference type="Proteomes" id="UP000189370"/>
    </source>
</evidence>
<reference evidence="3" key="1">
    <citation type="submission" date="2016-04" db="EMBL/GenBank/DDBJ databases">
        <authorList>
            <person name="Chen S.-C."/>
            <person name="Lai M.-C."/>
        </authorList>
    </citation>
    <scope>NUCLEOTIDE SEQUENCE [LARGE SCALE GENOMIC DNA]</scope>
    <source>
        <strain evidence="3">AB14</strain>
    </source>
</reference>
<keyword evidence="1" id="KW-0812">Transmembrane</keyword>
<protein>
    <submittedName>
        <fullName evidence="2">Copper ABC transporter permease</fullName>
    </submittedName>
</protein>
<keyword evidence="1" id="KW-0472">Membrane</keyword>
<organism evidence="2 3">
    <name type="scientific">Natrinema saccharevitans</name>
    <dbReference type="NCBI Taxonomy" id="301967"/>
    <lineage>
        <taxon>Archaea</taxon>
        <taxon>Methanobacteriati</taxon>
        <taxon>Methanobacteriota</taxon>
        <taxon>Stenosarchaea group</taxon>
        <taxon>Halobacteria</taxon>
        <taxon>Halobacteriales</taxon>
        <taxon>Natrialbaceae</taxon>
        <taxon>Natrinema</taxon>
    </lineage>
</organism>
<keyword evidence="3" id="KW-1185">Reference proteome</keyword>
<proteinExistence type="predicted"/>
<feature type="transmembrane region" description="Helical" evidence="1">
    <location>
        <begin position="110"/>
        <end position="129"/>
    </location>
</feature>
<evidence type="ECO:0000313" key="2">
    <source>
        <dbReference type="EMBL" id="OLZ39453.1"/>
    </source>
</evidence>
<dbReference type="STRING" id="301967.A6E15_18195"/>
<dbReference type="Proteomes" id="UP000189370">
    <property type="component" value="Unassembled WGS sequence"/>
</dbReference>
<comment type="caution">
    <text evidence="2">The sequence shown here is derived from an EMBL/GenBank/DDBJ whole genome shotgun (WGS) entry which is preliminary data.</text>
</comment>
<feature type="transmembrane region" description="Helical" evidence="1">
    <location>
        <begin position="70"/>
        <end position="98"/>
    </location>
</feature>
<keyword evidence="1" id="KW-1133">Transmembrane helix</keyword>
<dbReference type="AlphaFoldDB" id="A0A1S8ARL3"/>
<dbReference type="GO" id="GO:0005886">
    <property type="term" value="C:plasma membrane"/>
    <property type="evidence" value="ECO:0007669"/>
    <property type="project" value="UniProtKB-SubCell"/>
</dbReference>
<evidence type="ECO:0000256" key="1">
    <source>
        <dbReference type="SAM" id="Phobius"/>
    </source>
</evidence>
<dbReference type="PANTHER" id="PTHR43471">
    <property type="entry name" value="ABC TRANSPORTER PERMEASE"/>
    <property type="match status" value="1"/>
</dbReference>
<accession>A0A1S8ARL3</accession>
<dbReference type="PANTHER" id="PTHR43471:SF1">
    <property type="entry name" value="ABC TRANSPORTER PERMEASE PROTEIN NOSY-RELATED"/>
    <property type="match status" value="1"/>
</dbReference>